<dbReference type="VEuPathDB" id="GiardiaDB:SS50377_26836"/>
<keyword evidence="4" id="KW-1185">Reference proteome</keyword>
<gene>
    <name evidence="2" type="ORF">SS50377_10528</name>
    <name evidence="3" type="ORF">SS50377_26836</name>
</gene>
<evidence type="ECO:0000313" key="2">
    <source>
        <dbReference type="EMBL" id="EST49304.1"/>
    </source>
</evidence>
<evidence type="ECO:0000313" key="3">
    <source>
        <dbReference type="EMBL" id="KAH0570556.1"/>
    </source>
</evidence>
<dbReference type="Proteomes" id="UP000018208">
    <property type="component" value="Unassembled WGS sequence"/>
</dbReference>
<sequence>MGVENSLPTTPHSVYTPPAPAIVPTGPNSQYTWADISIFLKGDSQRLLKDKISKQINRTIHWAGKIVSFNDSQNIACIQMNPSIYADKPYDIIVKLPISTSPFSDQIGKTVDFTGKIEQINSGIPTISYLNYGIGPVQLASITPQKDITQLNQDLQTPLSWCEYLKNAHPDTFNNIFNSFMSLDIILTAQIVQFSTIQIEARLFPKISQNKDLVANFPDSVKIPATVKQGSICSIYGKLLHYDVDTGIITMSATSIVHHNNPNASLEKLPQTGGKVSWDTSKHITQNLKSLGDSTNKAMADIRGAELASPSRSEASTPMKEHVDAEKVIIDKTNAISEPQEDDKPETLECGENNEVIQEQETEIVEQKTTSIYDEKTGKVKLDEPESEFKSMDPMEVAALLMKDAPKTSYTETAISANLLNDDDDDALKRIKALKQSGLYSHFTEQADKHLADLGQMKGSGGGSGDYAAGDYYDDQPANNYYDDQATNNYYNAGGQDYNTDNYYSGNDYDANNYNNDNNGYDTNQDYNNTDYNNNGNGW</sequence>
<dbReference type="OrthoDB" id="10257223at2759"/>
<reference evidence="2 3" key="1">
    <citation type="journal article" date="2014" name="PLoS Genet.">
        <title>The Genome of Spironucleus salmonicida Highlights a Fish Pathogen Adapted to Fluctuating Environments.</title>
        <authorList>
            <person name="Xu F."/>
            <person name="Jerlstrom-Hultqvist J."/>
            <person name="Einarsson E."/>
            <person name="Astvaldsson A."/>
            <person name="Svard S.G."/>
            <person name="Andersson J.O."/>
        </authorList>
    </citation>
    <scope>NUCLEOTIDE SEQUENCE</scope>
    <source>
        <strain evidence="3">ATCC 50377</strain>
    </source>
</reference>
<protein>
    <submittedName>
        <fullName evidence="2">Uncharacterized protein</fullName>
    </submittedName>
</protein>
<feature type="compositionally biased region" description="Low complexity" evidence="1">
    <location>
        <begin position="501"/>
        <end position="539"/>
    </location>
</feature>
<dbReference type="EMBL" id="KI545953">
    <property type="protein sequence ID" value="EST49304.1"/>
    <property type="molecule type" value="Genomic_DNA"/>
</dbReference>
<name>V6M798_9EUKA</name>
<dbReference type="AlphaFoldDB" id="V6M798"/>
<feature type="region of interest" description="Disordered" evidence="1">
    <location>
        <begin position="492"/>
        <end position="539"/>
    </location>
</feature>
<dbReference type="EMBL" id="AUWU02000007">
    <property type="protein sequence ID" value="KAH0570556.1"/>
    <property type="molecule type" value="Genomic_DNA"/>
</dbReference>
<evidence type="ECO:0000256" key="1">
    <source>
        <dbReference type="SAM" id="MobiDB-lite"/>
    </source>
</evidence>
<reference evidence="3" key="2">
    <citation type="submission" date="2020-12" db="EMBL/GenBank/DDBJ databases">
        <title>New Spironucleus salmonicida genome in near-complete chromosomes.</title>
        <authorList>
            <person name="Xu F."/>
            <person name="Kurt Z."/>
            <person name="Jimenez-Gonzalez A."/>
            <person name="Astvaldsson A."/>
            <person name="Andersson J.O."/>
            <person name="Svard S.G."/>
        </authorList>
    </citation>
    <scope>NUCLEOTIDE SEQUENCE</scope>
    <source>
        <strain evidence="3">ATCC 50377</strain>
    </source>
</reference>
<proteinExistence type="predicted"/>
<organism evidence="2">
    <name type="scientific">Spironucleus salmonicida</name>
    <dbReference type="NCBI Taxonomy" id="348837"/>
    <lineage>
        <taxon>Eukaryota</taxon>
        <taxon>Metamonada</taxon>
        <taxon>Diplomonadida</taxon>
        <taxon>Hexamitidae</taxon>
        <taxon>Hexamitinae</taxon>
        <taxon>Spironucleus</taxon>
    </lineage>
</organism>
<evidence type="ECO:0000313" key="4">
    <source>
        <dbReference type="Proteomes" id="UP000018208"/>
    </source>
</evidence>
<accession>V6M798</accession>